<dbReference type="EMBL" id="SNYV01000013">
    <property type="protein sequence ID" value="TDQ77837.1"/>
    <property type="molecule type" value="Genomic_DNA"/>
</dbReference>
<dbReference type="SUPFAM" id="SSF49344">
    <property type="entry name" value="CBD9-like"/>
    <property type="match status" value="1"/>
</dbReference>
<evidence type="ECO:0000313" key="3">
    <source>
        <dbReference type="Proteomes" id="UP000295292"/>
    </source>
</evidence>
<reference evidence="2 3" key="1">
    <citation type="submission" date="2019-03" db="EMBL/GenBank/DDBJ databases">
        <title>Genomic Encyclopedia of Archaeal and Bacterial Type Strains, Phase II (KMG-II): from individual species to whole genera.</title>
        <authorList>
            <person name="Goeker M."/>
        </authorList>
    </citation>
    <scope>NUCLEOTIDE SEQUENCE [LARGE SCALE GENOMIC DNA]</scope>
    <source>
        <strain evidence="2 3">DSM 28353</strain>
    </source>
</reference>
<evidence type="ECO:0000259" key="1">
    <source>
        <dbReference type="Pfam" id="PF19313"/>
    </source>
</evidence>
<dbReference type="InterPro" id="IPR045670">
    <property type="entry name" value="DUF5916"/>
</dbReference>
<proteinExistence type="predicted"/>
<dbReference type="RefSeq" id="WP_133584113.1">
    <property type="nucleotide sequence ID" value="NZ_SNYV01000013.1"/>
</dbReference>
<feature type="domain" description="DUF5916" evidence="1">
    <location>
        <begin position="248"/>
        <end position="883"/>
    </location>
</feature>
<dbReference type="AlphaFoldDB" id="A0A4R6WHH4"/>
<dbReference type="CDD" id="cd09618">
    <property type="entry name" value="CBM9_like_2"/>
    <property type="match status" value="1"/>
</dbReference>
<accession>A0A4R6WHH4</accession>
<dbReference type="Pfam" id="PF19313">
    <property type="entry name" value="DUF5916"/>
    <property type="match status" value="1"/>
</dbReference>
<sequence length="886" mass="101292">MKYYCAFLCCLFYSLLGYGQHERKEVVSFEDAYKRTYNITKLSGERPRIDGKLDESIWQEKGEWSEKFSQVIPFERAYTASWTRVKLFYDDVNIYIGVYCKDAFPETMNAFIGNRDDNSNGDLVSIAFDTYHDYRVASEFNINLGGNKTDLTVTDKLSVNLSWNAVWEGQTHINKTDSCWTAELRIPFSQLRYNQDNGDGKWGLHVRRIIRRNNEVQNWSLIPIKNNGHVFSFGEMHGMTDLPKPKGIEFLPYAMAKFTKEPKIPNSPFQKGSRWGRNVGMDAKFALNDFTMDLTVNPDYGQVELDPSVMNLSAYEIFYDEKRPFFLEGKHILEFDNNEGGMMFYSRRVGAMPSYQPKGIDNVDNYASTASPIPILGALKLTGTTKSGVTVGLLESITAQTSSRVMRSGIEDREITEPLTNYTVARVQKNWAGNTLLGGMLTSVNRNLRAEHLKDALIENAFAAGIDFTQYFANRLYYIDAKGMFSTLHGSASAILNTKQNAAHYYQRESGSSYLDLRPEQTALQGSSGYVKAGKKGNAQWNFSQTFSWASPGFDLNDVGYMKQADYKSNESEVVFRKTDPWGPFRFAGINLTQKNIWNYGGKAVNNDFAVRWRSLSIKRRIEMDIKEIFNWNTIDSRRLRGGPDMRYNANFETNAMISTDRAKPVMFKMEYNGRHYVDEKTAYNALHPSMVIRMGNHLRVAGQFNYAWNKDDLQYVGTVKPTGATAGPNAYILGHMDQKTYGVTLNLQMNVTPDISIQYYGSPFTSTAVYDRFKLAKNMDAKEYSDRFTTFAEEKVQTTDGSYTAQEGNASYAFKNPNFSFNEFRSNLVARWEYLPGSTIYVVWEHNQSRNDMVYQPGWGNNLDRMFGLPASNTFMMKVNYWFSL</sequence>
<dbReference type="OrthoDB" id="9786766at2"/>
<dbReference type="Gene3D" id="2.60.40.1190">
    <property type="match status" value="1"/>
</dbReference>
<name>A0A4R6WHH4_9SPHI</name>
<gene>
    <name evidence="2" type="ORF">CLV99_1803</name>
</gene>
<keyword evidence="3" id="KW-1185">Reference proteome</keyword>
<dbReference type="Proteomes" id="UP000295292">
    <property type="component" value="Unassembled WGS sequence"/>
</dbReference>
<comment type="caution">
    <text evidence="2">The sequence shown here is derived from an EMBL/GenBank/DDBJ whole genome shotgun (WGS) entry which is preliminary data.</text>
</comment>
<evidence type="ECO:0000313" key="2">
    <source>
        <dbReference type="EMBL" id="TDQ77837.1"/>
    </source>
</evidence>
<organism evidence="2 3">
    <name type="scientific">Sphingobacterium yanglingense</name>
    <dbReference type="NCBI Taxonomy" id="1437280"/>
    <lineage>
        <taxon>Bacteria</taxon>
        <taxon>Pseudomonadati</taxon>
        <taxon>Bacteroidota</taxon>
        <taxon>Sphingobacteriia</taxon>
        <taxon>Sphingobacteriales</taxon>
        <taxon>Sphingobacteriaceae</taxon>
        <taxon>Sphingobacterium</taxon>
    </lineage>
</organism>
<protein>
    <recommendedName>
        <fullName evidence="1">DUF5916 domain-containing protein</fullName>
    </recommendedName>
</protein>